<dbReference type="PANTHER" id="PTHR10803:SF3">
    <property type="entry name" value="ATPASE GET3"/>
    <property type="match status" value="1"/>
</dbReference>
<dbReference type="eggNOG" id="COG0003">
    <property type="taxonomic scope" value="Bacteria"/>
</dbReference>
<sequence>MQQDNNLKLTLFSGKGGVGKTTVSCSFARNLARSHPQDRILLLSTDPAHSVGDVLDLPVGETATPLSDLPNLQVRALNAVTLLGEFKERYGDTLEVLVERGSFVDGEDLTPAWDLGWPGLDELMGVLEIQRLFNEDEVDRIVVDMAPSGHSLHLFEMMDFLDNFLGGLEGFQEKHRVMVRSLSRNYTPDETDEFLDKMRDDLARGRSMLQDEQKTACIVGAIAQPMSWLETQDFITSLQALKIPCGGAFVNRIIPNDSNSPATLDRFYEQQQLLTQFRDLLQPLPLYGVPEQDSDPVGGASLDELFPKIQPVEEITLIEQPETISFPEAIPPGLPDWIEENSQLLLIGGKGGVGKTTTAASIGWGMAQRHPDKKIRLMSIDPAHSLADALDAPLGHDPVAVTDNLSAQEIDSDLLLDQFREDYLWELAEMMSGGNGDTEGLQLAYGPESWRQMVSQGLPGVDEMLALLTVVDLLEAGEQDLIIVDTAPTGHLLRFLEMPTALTDWLSWIFKLWMKYQAVAGHMELVTRLRQLRKRVVNTHKKLQDADYTEFIGVLQNQSAIVAETQRMTEALEEQGISQRYIIHNRYHPHQEIDVNRFPNQTVVRLPLLPRSIPALERIEGAAKLLF</sequence>
<dbReference type="Pfam" id="PF02374">
    <property type="entry name" value="ArsA_ATPase"/>
    <property type="match status" value="2"/>
</dbReference>
<reference evidence="3" key="1">
    <citation type="submission" date="2012-04" db="EMBL/GenBank/DDBJ databases">
        <title>Finished genome of Dactylococcopsis salina PCC 8305.</title>
        <authorList>
            <consortium name="US DOE Joint Genome Institute"/>
            <person name="Gugger M."/>
            <person name="Coursin T."/>
            <person name="Rippka R."/>
            <person name="Tandeau De Marsac N."/>
            <person name="Huntemann M."/>
            <person name="Wei C.-L."/>
            <person name="Han J."/>
            <person name="Detter J.C."/>
            <person name="Han C."/>
            <person name="Tapia R."/>
            <person name="Daligault H."/>
            <person name="Chen A."/>
            <person name="Krypides N."/>
            <person name="Mavromatis K."/>
            <person name="Markowitz V."/>
            <person name="Szeto E."/>
            <person name="Ivanova N."/>
            <person name="Ovchinnikova G."/>
            <person name="Pagani I."/>
            <person name="Pati A."/>
            <person name="Goodwin L."/>
            <person name="Peters L."/>
            <person name="Pitluck S."/>
            <person name="Woyke T."/>
            <person name="Kerfeld C."/>
        </authorList>
    </citation>
    <scope>NUCLEOTIDE SEQUENCE [LARGE SCALE GENOMIC DNA]</scope>
    <source>
        <strain evidence="3">PCC 8305</strain>
    </source>
</reference>
<dbReference type="InterPro" id="IPR016300">
    <property type="entry name" value="ATPase_ArsA/GET3"/>
</dbReference>
<evidence type="ECO:0000313" key="4">
    <source>
        <dbReference type="Proteomes" id="UP000010482"/>
    </source>
</evidence>
<dbReference type="AlphaFoldDB" id="K9YVV6"/>
<comment type="similarity">
    <text evidence="1">Belongs to the arsA ATPase family.</text>
</comment>
<dbReference type="GO" id="GO:0005524">
    <property type="term" value="F:ATP binding"/>
    <property type="evidence" value="ECO:0007669"/>
    <property type="project" value="InterPro"/>
</dbReference>
<protein>
    <submittedName>
        <fullName evidence="3">Arsenite-activated ATPase ArsA</fullName>
    </submittedName>
</protein>
<dbReference type="SUPFAM" id="SSF52540">
    <property type="entry name" value="P-loop containing nucleoside triphosphate hydrolases"/>
    <property type="match status" value="2"/>
</dbReference>
<dbReference type="InterPro" id="IPR003593">
    <property type="entry name" value="AAA+_ATPase"/>
</dbReference>
<dbReference type="HOGENOM" id="CLU_429468_0_0_3"/>
<dbReference type="OrthoDB" id="9780677at2"/>
<dbReference type="InterPro" id="IPR027417">
    <property type="entry name" value="P-loop_NTPase"/>
</dbReference>
<dbReference type="Proteomes" id="UP000010482">
    <property type="component" value="Chromosome"/>
</dbReference>
<dbReference type="SMART" id="SM00382">
    <property type="entry name" value="AAA"/>
    <property type="match status" value="2"/>
</dbReference>
<dbReference type="InterPro" id="IPR025723">
    <property type="entry name" value="ArsA/GET3_ATPase-like"/>
</dbReference>
<feature type="domain" description="AAA+ ATPase" evidence="2">
    <location>
        <begin position="6"/>
        <end position="215"/>
    </location>
</feature>
<dbReference type="PANTHER" id="PTHR10803">
    <property type="entry name" value="ARSENICAL PUMP-DRIVING ATPASE ARSENITE-TRANSLOCATING ATPASE"/>
    <property type="match status" value="1"/>
</dbReference>
<name>K9YVV6_DACS8</name>
<accession>K9YVV6</accession>
<feature type="domain" description="AAA+ ATPase" evidence="2">
    <location>
        <begin position="341"/>
        <end position="608"/>
    </location>
</feature>
<dbReference type="EMBL" id="CP003944">
    <property type="protein sequence ID" value="AFZ50213.1"/>
    <property type="molecule type" value="Genomic_DNA"/>
</dbReference>
<dbReference type="KEGG" id="dsl:Dacsa_1528"/>
<organism evidence="3 4">
    <name type="scientific">Dactylococcopsis salina (strain PCC 8305)</name>
    <name type="common">Myxobactron salinum</name>
    <dbReference type="NCBI Taxonomy" id="13035"/>
    <lineage>
        <taxon>Bacteria</taxon>
        <taxon>Bacillati</taxon>
        <taxon>Cyanobacteriota</taxon>
        <taxon>Cyanophyceae</taxon>
        <taxon>Nodosilineales</taxon>
        <taxon>Cymatolegaceae</taxon>
        <taxon>Dactylococcopsis</taxon>
    </lineage>
</organism>
<dbReference type="GO" id="GO:0016887">
    <property type="term" value="F:ATP hydrolysis activity"/>
    <property type="evidence" value="ECO:0007669"/>
    <property type="project" value="InterPro"/>
</dbReference>
<evidence type="ECO:0000259" key="2">
    <source>
        <dbReference type="SMART" id="SM00382"/>
    </source>
</evidence>
<dbReference type="CDD" id="cd02035">
    <property type="entry name" value="ArsA"/>
    <property type="match status" value="2"/>
</dbReference>
<dbReference type="Gene3D" id="3.40.50.300">
    <property type="entry name" value="P-loop containing nucleotide triphosphate hydrolases"/>
    <property type="match status" value="2"/>
</dbReference>
<proteinExistence type="inferred from homology"/>
<gene>
    <name evidence="3" type="ORF">Dacsa_1528</name>
</gene>
<dbReference type="PATRIC" id="fig|13035.3.peg.1720"/>
<keyword evidence="4" id="KW-1185">Reference proteome</keyword>
<evidence type="ECO:0000256" key="1">
    <source>
        <dbReference type="ARBA" id="ARBA00011040"/>
    </source>
</evidence>
<evidence type="ECO:0000313" key="3">
    <source>
        <dbReference type="EMBL" id="AFZ50213.1"/>
    </source>
</evidence>
<dbReference type="STRING" id="13035.Dacsa_1528"/>
<dbReference type="NCBIfam" id="TIGR00345">
    <property type="entry name" value="GET3_arsA_TRC40"/>
    <property type="match status" value="2"/>
</dbReference>